<name>A0A212QYA1_RHOAC</name>
<dbReference type="OrthoDB" id="176845at2"/>
<dbReference type="PROSITE" id="PS50206">
    <property type="entry name" value="RHODANESE_3"/>
    <property type="match status" value="1"/>
</dbReference>
<dbReference type="Gene3D" id="3.40.250.10">
    <property type="entry name" value="Rhodanese-like domain"/>
    <property type="match status" value="1"/>
</dbReference>
<organism evidence="3 4">
    <name type="scientific">Rhodoblastus acidophilus</name>
    <name type="common">Rhodopseudomonas acidophila</name>
    <dbReference type="NCBI Taxonomy" id="1074"/>
    <lineage>
        <taxon>Bacteria</taxon>
        <taxon>Pseudomonadati</taxon>
        <taxon>Pseudomonadota</taxon>
        <taxon>Alphaproteobacteria</taxon>
        <taxon>Hyphomicrobiales</taxon>
        <taxon>Rhodoblastaceae</taxon>
        <taxon>Rhodoblastus</taxon>
    </lineage>
</organism>
<dbReference type="Pfam" id="PF00581">
    <property type="entry name" value="Rhodanese"/>
    <property type="match status" value="1"/>
</dbReference>
<evidence type="ECO:0000313" key="3">
    <source>
        <dbReference type="EMBL" id="SNB64699.1"/>
    </source>
</evidence>
<accession>A0A212QYA1</accession>
<dbReference type="SUPFAM" id="SSF52821">
    <property type="entry name" value="Rhodanese/Cell cycle control phosphatase"/>
    <property type="match status" value="1"/>
</dbReference>
<evidence type="ECO:0000256" key="1">
    <source>
        <dbReference type="SAM" id="SignalP"/>
    </source>
</evidence>
<reference evidence="4" key="1">
    <citation type="submission" date="2017-06" db="EMBL/GenBank/DDBJ databases">
        <authorList>
            <person name="Varghese N."/>
            <person name="Submissions S."/>
        </authorList>
    </citation>
    <scope>NUCLEOTIDE SEQUENCE [LARGE SCALE GENOMIC DNA]</scope>
    <source>
        <strain evidence="4">DSM 137</strain>
    </source>
</reference>
<sequence length="178" mass="19410">MRAGFTGALLFRLTLAAGAAPAEPPSYRLDDYQAPVPATLNGRPALTVAEARALWEGKQALFLDVLPHPPRPEGLMAGTVFMEKPHLSIAGAIWLPEVGRGELAATTETYFRQSLAALTGGDKSRKIVIFCKRDCWMSWNAARRAQGYGYTSVLWYADGIEGWREAGLPTQDIKPYGS</sequence>
<gene>
    <name evidence="3" type="ORF">SAMN06265338_10278</name>
</gene>
<keyword evidence="1" id="KW-0732">Signal</keyword>
<protein>
    <submittedName>
        <fullName evidence="3">PQQ-dependent catabolism-associated CXXCW motif protein</fullName>
    </submittedName>
</protein>
<feature type="domain" description="Rhodanese" evidence="2">
    <location>
        <begin position="107"/>
        <end position="172"/>
    </location>
</feature>
<dbReference type="EMBL" id="FYDG01000002">
    <property type="protein sequence ID" value="SNB64699.1"/>
    <property type="molecule type" value="Genomic_DNA"/>
</dbReference>
<dbReference type="NCBIfam" id="TIGR03865">
    <property type="entry name" value="PQQ_CXXCW"/>
    <property type="match status" value="1"/>
</dbReference>
<dbReference type="Proteomes" id="UP000198418">
    <property type="component" value="Unassembled WGS sequence"/>
</dbReference>
<feature type="signal peptide" evidence="1">
    <location>
        <begin position="1"/>
        <end position="22"/>
    </location>
</feature>
<dbReference type="InterPro" id="IPR036873">
    <property type="entry name" value="Rhodanese-like_dom_sf"/>
</dbReference>
<feature type="chain" id="PRO_5012262087" evidence="1">
    <location>
        <begin position="23"/>
        <end position="178"/>
    </location>
</feature>
<dbReference type="RefSeq" id="WP_088519624.1">
    <property type="nucleotide sequence ID" value="NZ_FYDG01000002.1"/>
</dbReference>
<proteinExistence type="predicted"/>
<keyword evidence="4" id="KW-1185">Reference proteome</keyword>
<dbReference type="CDD" id="cd00158">
    <property type="entry name" value="RHOD"/>
    <property type="match status" value="1"/>
</dbReference>
<evidence type="ECO:0000259" key="2">
    <source>
        <dbReference type="PROSITE" id="PS50206"/>
    </source>
</evidence>
<dbReference type="InterPro" id="IPR001763">
    <property type="entry name" value="Rhodanese-like_dom"/>
</dbReference>
<evidence type="ECO:0000313" key="4">
    <source>
        <dbReference type="Proteomes" id="UP000198418"/>
    </source>
</evidence>
<dbReference type="AlphaFoldDB" id="A0A212QYA1"/>
<dbReference type="InterPro" id="IPR022376">
    <property type="entry name" value="PQQ_CXXCW"/>
</dbReference>